<feature type="transmembrane region" description="Helical" evidence="1">
    <location>
        <begin position="20"/>
        <end position="38"/>
    </location>
</feature>
<dbReference type="EMBL" id="JADOTZ010000001">
    <property type="protein sequence ID" value="MBG6083638.1"/>
    <property type="molecule type" value="Genomic_DNA"/>
</dbReference>
<dbReference type="AlphaFoldDB" id="A0A931D7X2"/>
<evidence type="ECO:0000313" key="3">
    <source>
        <dbReference type="Proteomes" id="UP000625033"/>
    </source>
</evidence>
<keyword evidence="1" id="KW-0812">Transmembrane</keyword>
<gene>
    <name evidence="2" type="ORF">IW252_000405</name>
</gene>
<sequence length="82" mass="9244">MERFESVYREPTNGSWTREFINYIVGGAIAFGLVGWGLDFLLQTRWIWIAGVAIGALAGGLLANAHRTAYRRRNEDETGNRN</sequence>
<proteinExistence type="predicted"/>
<dbReference type="Proteomes" id="UP000625033">
    <property type="component" value="Unassembled WGS sequence"/>
</dbReference>
<keyword evidence="1" id="KW-1133">Transmembrane helix</keyword>
<dbReference type="RefSeq" id="WP_196835053.1">
    <property type="nucleotide sequence ID" value="NZ_JADOTZ010000001.1"/>
</dbReference>
<evidence type="ECO:0000256" key="1">
    <source>
        <dbReference type="SAM" id="Phobius"/>
    </source>
</evidence>
<keyword evidence="3" id="KW-1185">Reference proteome</keyword>
<feature type="transmembrane region" description="Helical" evidence="1">
    <location>
        <begin position="44"/>
        <end position="63"/>
    </location>
</feature>
<name>A0A931D7X2_9MICC</name>
<protein>
    <recommendedName>
        <fullName evidence="4">AtpZ/AtpI family protein</fullName>
    </recommendedName>
</protein>
<reference evidence="2" key="1">
    <citation type="submission" date="2020-11" db="EMBL/GenBank/DDBJ databases">
        <title>Sequencing the genomes of 1000 actinobacteria strains.</title>
        <authorList>
            <person name="Klenk H.-P."/>
        </authorList>
    </citation>
    <scope>NUCLEOTIDE SEQUENCE</scope>
    <source>
        <strain evidence="2">DSM 26152</strain>
    </source>
</reference>
<keyword evidence="1" id="KW-0472">Membrane</keyword>
<evidence type="ECO:0008006" key="4">
    <source>
        <dbReference type="Google" id="ProtNLM"/>
    </source>
</evidence>
<evidence type="ECO:0000313" key="2">
    <source>
        <dbReference type="EMBL" id="MBG6083638.1"/>
    </source>
</evidence>
<accession>A0A931D7X2</accession>
<comment type="caution">
    <text evidence="2">The sequence shown here is derived from an EMBL/GenBank/DDBJ whole genome shotgun (WGS) entry which is preliminary data.</text>
</comment>
<organism evidence="2 3">
    <name type="scientific">Zhihengliuella flava</name>
    <dbReference type="NCBI Taxonomy" id="1285193"/>
    <lineage>
        <taxon>Bacteria</taxon>
        <taxon>Bacillati</taxon>
        <taxon>Actinomycetota</taxon>
        <taxon>Actinomycetes</taxon>
        <taxon>Micrococcales</taxon>
        <taxon>Micrococcaceae</taxon>
        <taxon>Zhihengliuella</taxon>
    </lineage>
</organism>